<dbReference type="Pfam" id="PF14915">
    <property type="entry name" value="CCDC144C"/>
    <property type="match status" value="1"/>
</dbReference>
<evidence type="ECO:0000256" key="2">
    <source>
        <dbReference type="SAM" id="Coils"/>
    </source>
</evidence>
<organism evidence="5 6">
    <name type="scientific">Fukomys damarensis</name>
    <name type="common">Damaraland mole rat</name>
    <name type="synonym">Cryptomys damarensis</name>
    <dbReference type="NCBI Taxonomy" id="885580"/>
    <lineage>
        <taxon>Eukaryota</taxon>
        <taxon>Metazoa</taxon>
        <taxon>Chordata</taxon>
        <taxon>Craniata</taxon>
        <taxon>Vertebrata</taxon>
        <taxon>Euteleostomi</taxon>
        <taxon>Mammalia</taxon>
        <taxon>Eutheria</taxon>
        <taxon>Euarchontoglires</taxon>
        <taxon>Glires</taxon>
        <taxon>Rodentia</taxon>
        <taxon>Hystricomorpha</taxon>
        <taxon>Bathyergidae</taxon>
        <taxon>Fukomys</taxon>
    </lineage>
</organism>
<dbReference type="InterPro" id="IPR050657">
    <property type="entry name" value="Ankyrin_repeat_domain"/>
</dbReference>
<reference evidence="5 6" key="1">
    <citation type="submission" date="2013-11" db="EMBL/GenBank/DDBJ databases">
        <title>The Damaraland mole rat (Fukomys damarensis) genome and evolution of African mole rats.</title>
        <authorList>
            <person name="Gladyshev V.N."/>
            <person name="Fang X."/>
        </authorList>
    </citation>
    <scope>NUCLEOTIDE SEQUENCE [LARGE SCALE GENOMIC DNA]</scope>
    <source>
        <tissue evidence="5">Liver</tissue>
    </source>
</reference>
<protein>
    <submittedName>
        <fullName evidence="5">Ankyrin repeat domain-containing protein 26</fullName>
    </submittedName>
</protein>
<sequence length="177" mass="20374">MTQKKQHFIQQSGKTDNQQFPIKKNEEHDSGPAFPVGEVKKKESEQWSSTESMTACVGAGRFPFWWPTTSEGTIKLNEDTTFQCNGQLSSLTIENTILNSKLENEKQIKERLEAEIESYHPRLAAALQDYDEIQTSKKDVELAFQRAREEWVLLEETLNFDISNLKDNNEMLSQQLS</sequence>
<keyword evidence="6" id="KW-1185">Reference proteome</keyword>
<accession>A0A091CM97</accession>
<feature type="domain" description="CCDC144C-like coiled-coil" evidence="4">
    <location>
        <begin position="73"/>
        <end position="177"/>
    </location>
</feature>
<proteinExistence type="predicted"/>
<dbReference type="Proteomes" id="UP000028990">
    <property type="component" value="Unassembled WGS sequence"/>
</dbReference>
<keyword evidence="1 2" id="KW-0175">Coiled coil</keyword>
<feature type="region of interest" description="Disordered" evidence="3">
    <location>
        <begin position="1"/>
        <end position="48"/>
    </location>
</feature>
<dbReference type="EMBL" id="KN125372">
    <property type="protein sequence ID" value="KFO18543.1"/>
    <property type="molecule type" value="Genomic_DNA"/>
</dbReference>
<dbReference type="AlphaFoldDB" id="A0A091CM97"/>
<evidence type="ECO:0000256" key="3">
    <source>
        <dbReference type="SAM" id="MobiDB-lite"/>
    </source>
</evidence>
<name>A0A091CM97_FUKDA</name>
<dbReference type="PANTHER" id="PTHR24147:SF53">
    <property type="entry name" value="ANKYRIN REPEAT DOMAIN 26"/>
    <property type="match status" value="1"/>
</dbReference>
<feature type="coiled-coil region" evidence="2">
    <location>
        <begin position="95"/>
        <end position="150"/>
    </location>
</feature>
<evidence type="ECO:0000259" key="4">
    <source>
        <dbReference type="Pfam" id="PF14915"/>
    </source>
</evidence>
<feature type="compositionally biased region" description="Polar residues" evidence="3">
    <location>
        <begin position="8"/>
        <end position="20"/>
    </location>
</feature>
<gene>
    <name evidence="5" type="ORF">H920_20076</name>
</gene>
<dbReference type="InterPro" id="IPR039497">
    <property type="entry name" value="CC144C-like_CC_dom"/>
</dbReference>
<evidence type="ECO:0000256" key="1">
    <source>
        <dbReference type="ARBA" id="ARBA00023054"/>
    </source>
</evidence>
<evidence type="ECO:0000313" key="5">
    <source>
        <dbReference type="EMBL" id="KFO18543.1"/>
    </source>
</evidence>
<evidence type="ECO:0000313" key="6">
    <source>
        <dbReference type="Proteomes" id="UP000028990"/>
    </source>
</evidence>
<dbReference type="PANTHER" id="PTHR24147">
    <property type="entry name" value="ANKYRIN REPEAT DOMAIN 36-RELATED"/>
    <property type="match status" value="1"/>
</dbReference>